<dbReference type="PANTHER" id="PTHR30327">
    <property type="entry name" value="UNCHARACTERIZED PROTEIN YQGE"/>
    <property type="match status" value="1"/>
</dbReference>
<dbReference type="SUPFAM" id="SSF143456">
    <property type="entry name" value="VC0467-like"/>
    <property type="match status" value="1"/>
</dbReference>
<evidence type="ECO:0000256" key="1">
    <source>
        <dbReference type="ARBA" id="ARBA00009600"/>
    </source>
</evidence>
<comment type="caution">
    <text evidence="2">The sequence shown here is derived from an EMBL/GenBank/DDBJ whole genome shotgun (WGS) entry which is preliminary data.</text>
</comment>
<reference evidence="3" key="1">
    <citation type="journal article" date="2019" name="Int. J. Syst. Evol. Microbiol.">
        <title>The Global Catalogue of Microorganisms (GCM) 10K type strain sequencing project: providing services to taxonomists for standard genome sequencing and annotation.</title>
        <authorList>
            <consortium name="The Broad Institute Genomics Platform"/>
            <consortium name="The Broad Institute Genome Sequencing Center for Infectious Disease"/>
            <person name="Wu L."/>
            <person name="Ma J."/>
        </authorList>
    </citation>
    <scope>NUCLEOTIDE SEQUENCE [LARGE SCALE GENOMIC DNA]</scope>
    <source>
        <strain evidence="3">JCM 18326</strain>
    </source>
</reference>
<dbReference type="Pfam" id="PF02622">
    <property type="entry name" value="DUF179"/>
    <property type="match status" value="1"/>
</dbReference>
<keyword evidence="3" id="KW-1185">Reference proteome</keyword>
<dbReference type="Proteomes" id="UP001500298">
    <property type="component" value="Unassembled WGS sequence"/>
</dbReference>
<name>A0ABP9DNW3_9BACT</name>
<gene>
    <name evidence="2" type="ORF">GCM10023331_34740</name>
</gene>
<sequence length="191" mass="21759">MEFNLSFSQNTALKRGDLLLAEPFLGDPNFARSVILVCEHEEEKGSFGLILNRPSNLKINEVTDQLSVEQTLYVGGPVEHNTLHFLHRFGELEGAIPLKNGVFWGGNFEQIKEYALMGKLQEDNCRFFMGYSGWGGMQLKEELTRHSWVITHANLSSIFTISSEQLWRKVLQAMGGKYKVMSNYPVEPRMN</sequence>
<dbReference type="EMBL" id="BAABJX010000055">
    <property type="protein sequence ID" value="GAA4847074.1"/>
    <property type="molecule type" value="Genomic_DNA"/>
</dbReference>
<evidence type="ECO:0000313" key="2">
    <source>
        <dbReference type="EMBL" id="GAA4847074.1"/>
    </source>
</evidence>
<accession>A0ABP9DNW3</accession>
<dbReference type="InterPro" id="IPR003774">
    <property type="entry name" value="AlgH-like"/>
</dbReference>
<dbReference type="PANTHER" id="PTHR30327:SF1">
    <property type="entry name" value="UPF0301 PROTEIN YQGE"/>
    <property type="match status" value="1"/>
</dbReference>
<evidence type="ECO:0000313" key="3">
    <source>
        <dbReference type="Proteomes" id="UP001500298"/>
    </source>
</evidence>
<protein>
    <submittedName>
        <fullName evidence="2">YqgE/AlgH family protein</fullName>
    </submittedName>
</protein>
<comment type="similarity">
    <text evidence="1">Belongs to the UPF0301 (AlgH) family.</text>
</comment>
<organism evidence="2 3">
    <name type="scientific">Algivirga pacifica</name>
    <dbReference type="NCBI Taxonomy" id="1162670"/>
    <lineage>
        <taxon>Bacteria</taxon>
        <taxon>Pseudomonadati</taxon>
        <taxon>Bacteroidota</taxon>
        <taxon>Cytophagia</taxon>
        <taxon>Cytophagales</taxon>
        <taxon>Flammeovirgaceae</taxon>
        <taxon>Algivirga</taxon>
    </lineage>
</organism>
<dbReference type="RefSeq" id="WP_345374111.1">
    <property type="nucleotide sequence ID" value="NZ_BAABJX010000055.1"/>
</dbReference>
<dbReference type="Gene3D" id="3.40.1740.10">
    <property type="entry name" value="VC0467-like"/>
    <property type="match status" value="1"/>
</dbReference>
<proteinExistence type="inferred from homology"/>